<name>A0A485CAX7_RAOTE</name>
<evidence type="ECO:0000256" key="2">
    <source>
        <dbReference type="ARBA" id="ARBA00022679"/>
    </source>
</evidence>
<keyword evidence="2 3" id="KW-0808">Transferase</keyword>
<dbReference type="CDD" id="cd06533">
    <property type="entry name" value="Glyco_transf_WecG_TagA"/>
    <property type="match status" value="1"/>
</dbReference>
<dbReference type="PANTHER" id="PTHR34136">
    <property type="match status" value="1"/>
</dbReference>
<dbReference type="Pfam" id="PF03808">
    <property type="entry name" value="Glyco_tran_WecG"/>
    <property type="match status" value="1"/>
</dbReference>
<gene>
    <name evidence="3" type="ORF">NCTC13038_03873</name>
</gene>
<dbReference type="InterPro" id="IPR004629">
    <property type="entry name" value="WecG_TagA_CpsF"/>
</dbReference>
<evidence type="ECO:0000256" key="1">
    <source>
        <dbReference type="ARBA" id="ARBA00022676"/>
    </source>
</evidence>
<accession>A0A485CAX7</accession>
<evidence type="ECO:0000313" key="4">
    <source>
        <dbReference type="Proteomes" id="UP000332594"/>
    </source>
</evidence>
<organism evidence="3 4">
    <name type="scientific">Raoultella terrigena</name>
    <name type="common">Klebsiella terrigena</name>
    <dbReference type="NCBI Taxonomy" id="577"/>
    <lineage>
        <taxon>Bacteria</taxon>
        <taxon>Pseudomonadati</taxon>
        <taxon>Pseudomonadota</taxon>
        <taxon>Gammaproteobacteria</taxon>
        <taxon>Enterobacterales</taxon>
        <taxon>Enterobacteriaceae</taxon>
        <taxon>Klebsiella/Raoultella group</taxon>
        <taxon>Raoultella</taxon>
    </lineage>
</organism>
<sequence>MQLNSNPVKELSKKIPQTEFHIENNKGINTFLNCYSYYVYRKIANSYQSFDKIYCDGILFQKMVGLIGIKTKRISFDMTSLAPEVFGHAERNLNTVAIIGSEDKYLQKAILEIKNNFPKLDIIESRNGFFNSKEERTDYLEKLSGINPDIIIVGMGTPLQDYFLTDIKDKGWEGVGYTCGGFIHQTASKGTVYYPKLIDKYNLRWLYRIYDEPKLFKRYFIYYPLSIALFYYDYVRGKFNK</sequence>
<protein>
    <submittedName>
        <fullName evidence="3">Putative UDP-N-acetyl-D-mannosaminuronic acid transferase</fullName>
    </submittedName>
</protein>
<dbReference type="GO" id="GO:0016758">
    <property type="term" value="F:hexosyltransferase activity"/>
    <property type="evidence" value="ECO:0007669"/>
    <property type="project" value="TreeGrafter"/>
</dbReference>
<proteinExistence type="predicted"/>
<keyword evidence="1" id="KW-0328">Glycosyltransferase</keyword>
<evidence type="ECO:0000313" key="3">
    <source>
        <dbReference type="EMBL" id="VFS78349.1"/>
    </source>
</evidence>
<dbReference type="PANTHER" id="PTHR34136:SF1">
    <property type="entry name" value="UDP-N-ACETYL-D-MANNOSAMINURONIC ACID TRANSFERASE"/>
    <property type="match status" value="1"/>
</dbReference>
<reference evidence="3 4" key="1">
    <citation type="submission" date="2019-03" db="EMBL/GenBank/DDBJ databases">
        <authorList>
            <consortium name="Pathogen Informatics"/>
        </authorList>
    </citation>
    <scope>NUCLEOTIDE SEQUENCE [LARGE SCALE GENOMIC DNA]</scope>
    <source>
        <strain evidence="3 4">NCTC13038</strain>
    </source>
</reference>
<dbReference type="EMBL" id="CAADJG010000002">
    <property type="protein sequence ID" value="VFS78349.1"/>
    <property type="molecule type" value="Genomic_DNA"/>
</dbReference>
<dbReference type="Proteomes" id="UP000332594">
    <property type="component" value="Unassembled WGS sequence"/>
</dbReference>
<dbReference type="RefSeq" id="WP_134527003.1">
    <property type="nucleotide sequence ID" value="NZ_BJNO01000003.1"/>
</dbReference>
<dbReference type="NCBIfam" id="TIGR00696">
    <property type="entry name" value="wecG_tagA_cpsF"/>
    <property type="match status" value="1"/>
</dbReference>
<dbReference type="AlphaFoldDB" id="A0A485CAX7"/>